<protein>
    <recommendedName>
        <fullName evidence="3">Retrovirus-related Pol polyprotein from transposon TNT 1-94</fullName>
    </recommendedName>
</protein>
<keyword evidence="2" id="KW-1185">Reference proteome</keyword>
<proteinExistence type="predicted"/>
<dbReference type="Proteomes" id="UP001151760">
    <property type="component" value="Unassembled WGS sequence"/>
</dbReference>
<gene>
    <name evidence="1" type="ORF">Tco_0804509</name>
</gene>
<accession>A0ABQ5A720</accession>
<organism evidence="1 2">
    <name type="scientific">Tanacetum coccineum</name>
    <dbReference type="NCBI Taxonomy" id="301880"/>
    <lineage>
        <taxon>Eukaryota</taxon>
        <taxon>Viridiplantae</taxon>
        <taxon>Streptophyta</taxon>
        <taxon>Embryophyta</taxon>
        <taxon>Tracheophyta</taxon>
        <taxon>Spermatophyta</taxon>
        <taxon>Magnoliopsida</taxon>
        <taxon>eudicotyledons</taxon>
        <taxon>Gunneridae</taxon>
        <taxon>Pentapetalae</taxon>
        <taxon>asterids</taxon>
        <taxon>campanulids</taxon>
        <taxon>Asterales</taxon>
        <taxon>Asteraceae</taxon>
        <taxon>Asteroideae</taxon>
        <taxon>Anthemideae</taxon>
        <taxon>Anthemidinae</taxon>
        <taxon>Tanacetum</taxon>
    </lineage>
</organism>
<evidence type="ECO:0008006" key="3">
    <source>
        <dbReference type="Google" id="ProtNLM"/>
    </source>
</evidence>
<reference evidence="1" key="2">
    <citation type="submission" date="2022-01" db="EMBL/GenBank/DDBJ databases">
        <authorList>
            <person name="Yamashiro T."/>
            <person name="Shiraishi A."/>
            <person name="Satake H."/>
            <person name="Nakayama K."/>
        </authorList>
    </citation>
    <scope>NUCLEOTIDE SEQUENCE</scope>
</reference>
<reference evidence="1" key="1">
    <citation type="journal article" date="2022" name="Int. J. Mol. Sci.">
        <title>Draft Genome of Tanacetum Coccineum: Genomic Comparison of Closely Related Tanacetum-Family Plants.</title>
        <authorList>
            <person name="Yamashiro T."/>
            <person name="Shiraishi A."/>
            <person name="Nakayama K."/>
            <person name="Satake H."/>
        </authorList>
    </citation>
    <scope>NUCLEOTIDE SEQUENCE</scope>
</reference>
<comment type="caution">
    <text evidence="1">The sequence shown here is derived from an EMBL/GenBank/DDBJ whole genome shotgun (WGS) entry which is preliminary data.</text>
</comment>
<evidence type="ECO:0000313" key="1">
    <source>
        <dbReference type="EMBL" id="GJS97541.1"/>
    </source>
</evidence>
<dbReference type="EMBL" id="BQNB010011970">
    <property type="protein sequence ID" value="GJS97541.1"/>
    <property type="molecule type" value="Genomic_DNA"/>
</dbReference>
<sequence length="139" mass="15927">MTGAKFDIEKFDGTGDFRLWRIKMRTLLIQHGCEAALEVLPEDMEAQAKTELNKKAYSALILCLGNKVLREVTGETNAAGVWSKLKLETLYETEFIGQQVKVRGEEFLYYYSLLTTTSYTNTLWLPFLNDEGKPLTLEY</sequence>
<evidence type="ECO:0000313" key="2">
    <source>
        <dbReference type="Proteomes" id="UP001151760"/>
    </source>
</evidence>
<name>A0ABQ5A720_9ASTR</name>